<dbReference type="InterPro" id="IPR013229">
    <property type="entry name" value="PEGA"/>
</dbReference>
<protein>
    <submittedName>
        <fullName evidence="3">PEGA domain protein</fullName>
    </submittedName>
</protein>
<reference evidence="3 4" key="1">
    <citation type="submission" date="2019-02" db="EMBL/GenBank/DDBJ databases">
        <title>Deep-cultivation of Planctomycetes and their phenomic and genomic characterization uncovers novel biology.</title>
        <authorList>
            <person name="Wiegand S."/>
            <person name="Jogler M."/>
            <person name="Boedeker C."/>
            <person name="Pinto D."/>
            <person name="Vollmers J."/>
            <person name="Rivas-Marin E."/>
            <person name="Kohn T."/>
            <person name="Peeters S.H."/>
            <person name="Heuer A."/>
            <person name="Rast P."/>
            <person name="Oberbeckmann S."/>
            <person name="Bunk B."/>
            <person name="Jeske O."/>
            <person name="Meyerdierks A."/>
            <person name="Storesund J.E."/>
            <person name="Kallscheuer N."/>
            <person name="Luecker S."/>
            <person name="Lage O.M."/>
            <person name="Pohl T."/>
            <person name="Merkel B.J."/>
            <person name="Hornburger P."/>
            <person name="Mueller R.-W."/>
            <person name="Bruemmer F."/>
            <person name="Labrenz M."/>
            <person name="Spormann A.M."/>
            <person name="Op den Camp H."/>
            <person name="Overmann J."/>
            <person name="Amann R."/>
            <person name="Jetten M.S.M."/>
            <person name="Mascher T."/>
            <person name="Medema M.H."/>
            <person name="Devos D.P."/>
            <person name="Kaster A.-K."/>
            <person name="Ovreas L."/>
            <person name="Rohde M."/>
            <person name="Galperin M.Y."/>
            <person name="Jogler C."/>
        </authorList>
    </citation>
    <scope>NUCLEOTIDE SEQUENCE [LARGE SCALE GENOMIC DNA]</scope>
    <source>
        <strain evidence="3 4">ETA_A8</strain>
    </source>
</reference>
<dbReference type="EMBL" id="CP036274">
    <property type="protein sequence ID" value="QDU25422.1"/>
    <property type="molecule type" value="Genomic_DNA"/>
</dbReference>
<organism evidence="3 4">
    <name type="scientific">Anatilimnocola aggregata</name>
    <dbReference type="NCBI Taxonomy" id="2528021"/>
    <lineage>
        <taxon>Bacteria</taxon>
        <taxon>Pseudomonadati</taxon>
        <taxon>Planctomycetota</taxon>
        <taxon>Planctomycetia</taxon>
        <taxon>Pirellulales</taxon>
        <taxon>Pirellulaceae</taxon>
        <taxon>Anatilimnocola</taxon>
    </lineage>
</organism>
<evidence type="ECO:0000259" key="2">
    <source>
        <dbReference type="Pfam" id="PF08308"/>
    </source>
</evidence>
<evidence type="ECO:0000256" key="1">
    <source>
        <dbReference type="SAM" id="MobiDB-lite"/>
    </source>
</evidence>
<dbReference type="KEGG" id="aagg:ETAA8_04900"/>
<keyword evidence="4" id="KW-1185">Reference proteome</keyword>
<dbReference type="Pfam" id="PF08308">
    <property type="entry name" value="PEGA"/>
    <property type="match status" value="1"/>
</dbReference>
<dbReference type="AlphaFoldDB" id="A0A517Y5L7"/>
<sequence>MRHNSGLSFASQALRSCCCVVFVFVCLANAGCVRRRMTIRSFPAGAQVFVDDQEIGTTPCSTAFTYYATRKIMLVKDGYKTETLYHEFTVPWYQYVPLDFINENLNPREIRDERIVDVTLAPQENVSPEKLLERANNMRSGARLGIVTPLPDVPPGGVLPKIGVPGEGLPGGQPIPYQSLPTPSSSPLTNPAATPLGPPASTLGPQSLAPGSLAPGSLAPQSLAPPTFAPPLPSSNFGQQQPAGSMPPSGAVPPPGSPSQFFPSRAFQ</sequence>
<proteinExistence type="predicted"/>
<name>A0A517Y5L7_9BACT</name>
<feature type="compositionally biased region" description="Low complexity" evidence="1">
    <location>
        <begin position="179"/>
        <end position="195"/>
    </location>
</feature>
<evidence type="ECO:0000313" key="4">
    <source>
        <dbReference type="Proteomes" id="UP000315017"/>
    </source>
</evidence>
<dbReference type="Proteomes" id="UP000315017">
    <property type="component" value="Chromosome"/>
</dbReference>
<feature type="region of interest" description="Disordered" evidence="1">
    <location>
        <begin position="155"/>
        <end position="268"/>
    </location>
</feature>
<accession>A0A517Y5L7</accession>
<gene>
    <name evidence="3" type="ORF">ETAA8_04900</name>
</gene>
<dbReference type="OrthoDB" id="272812at2"/>
<feature type="compositionally biased region" description="Low complexity" evidence="1">
    <location>
        <begin position="258"/>
        <end position="268"/>
    </location>
</feature>
<feature type="domain" description="PEGA" evidence="2">
    <location>
        <begin position="37"/>
        <end position="81"/>
    </location>
</feature>
<evidence type="ECO:0000313" key="3">
    <source>
        <dbReference type="EMBL" id="QDU25422.1"/>
    </source>
</evidence>